<feature type="region of interest" description="Disordered" evidence="1">
    <location>
        <begin position="65"/>
        <end position="90"/>
    </location>
</feature>
<evidence type="ECO:0000313" key="2">
    <source>
        <dbReference type="EMBL" id="QHU10255.1"/>
    </source>
</evidence>
<name>A0A6C0JWW7_9ZZZZ</name>
<dbReference type="EMBL" id="MN740752">
    <property type="protein sequence ID" value="QHU10255.1"/>
    <property type="molecule type" value="Genomic_DNA"/>
</dbReference>
<reference evidence="2" key="1">
    <citation type="journal article" date="2020" name="Nature">
        <title>Giant virus diversity and host interactions through global metagenomics.</title>
        <authorList>
            <person name="Schulz F."/>
            <person name="Roux S."/>
            <person name="Paez-Espino D."/>
            <person name="Jungbluth S."/>
            <person name="Walsh D.A."/>
            <person name="Denef V.J."/>
            <person name="McMahon K.D."/>
            <person name="Konstantinidis K.T."/>
            <person name="Eloe-Fadrosh E.A."/>
            <person name="Kyrpides N.C."/>
            <person name="Woyke T."/>
        </authorList>
    </citation>
    <scope>NUCLEOTIDE SEQUENCE</scope>
    <source>
        <strain evidence="2">GVMAG-S-1101164-67</strain>
    </source>
</reference>
<dbReference type="AlphaFoldDB" id="A0A6C0JWW7"/>
<proteinExistence type="predicted"/>
<evidence type="ECO:0000256" key="1">
    <source>
        <dbReference type="SAM" id="MobiDB-lite"/>
    </source>
</evidence>
<accession>A0A6C0JWW7</accession>
<feature type="compositionally biased region" description="Basic and acidic residues" evidence="1">
    <location>
        <begin position="71"/>
        <end position="82"/>
    </location>
</feature>
<sequence length="90" mass="10244">MGSLFSQQTTKCNYHCPVCKSSGATPNMAGRFFIINETQCQCNGCNTIFEKHMFYAQPENPRNLDGKWVFPRKDASDMRNESDTQPESVQ</sequence>
<organism evidence="2">
    <name type="scientific">viral metagenome</name>
    <dbReference type="NCBI Taxonomy" id="1070528"/>
    <lineage>
        <taxon>unclassified sequences</taxon>
        <taxon>metagenomes</taxon>
        <taxon>organismal metagenomes</taxon>
    </lineage>
</organism>
<protein>
    <submittedName>
        <fullName evidence="2">Uncharacterized protein</fullName>
    </submittedName>
</protein>